<dbReference type="SMART" id="SM00418">
    <property type="entry name" value="HTH_ARSR"/>
    <property type="match status" value="1"/>
</dbReference>
<dbReference type="InterPro" id="IPR036388">
    <property type="entry name" value="WH-like_DNA-bd_sf"/>
</dbReference>
<organism evidence="3 4">
    <name type="scientific">Planococcus maritimus</name>
    <dbReference type="NCBI Taxonomy" id="192421"/>
    <lineage>
        <taxon>Bacteria</taxon>
        <taxon>Bacillati</taxon>
        <taxon>Bacillota</taxon>
        <taxon>Bacilli</taxon>
        <taxon>Bacillales</taxon>
        <taxon>Caryophanaceae</taxon>
        <taxon>Planococcus</taxon>
    </lineage>
</organism>
<evidence type="ECO:0000256" key="1">
    <source>
        <dbReference type="ARBA" id="ARBA00023125"/>
    </source>
</evidence>
<evidence type="ECO:0000259" key="2">
    <source>
        <dbReference type="PROSITE" id="PS50987"/>
    </source>
</evidence>
<dbReference type="Proteomes" id="UP000514716">
    <property type="component" value="Chromosome"/>
</dbReference>
<evidence type="ECO:0000313" key="3">
    <source>
        <dbReference type="EMBL" id="QMT16779.1"/>
    </source>
</evidence>
<dbReference type="Pfam" id="PF01022">
    <property type="entry name" value="HTH_5"/>
    <property type="match status" value="1"/>
</dbReference>
<dbReference type="Gene3D" id="1.10.10.10">
    <property type="entry name" value="Winged helix-like DNA-binding domain superfamily/Winged helix DNA-binding domain"/>
    <property type="match status" value="1"/>
</dbReference>
<accession>A0A7D7RML0</accession>
<dbReference type="SUPFAM" id="SSF46785">
    <property type="entry name" value="Winged helix' DNA-binding domain"/>
    <property type="match status" value="1"/>
</dbReference>
<dbReference type="InterPro" id="IPR036390">
    <property type="entry name" value="WH_DNA-bd_sf"/>
</dbReference>
<dbReference type="AlphaFoldDB" id="A0A7D7RML0"/>
<reference evidence="3 4" key="1">
    <citation type="submission" date="2020-07" db="EMBL/GenBank/DDBJ databases">
        <title>Screening of a cold-adapted Planococcus bacterium producing protease in traditional shrimp paste and protease identification by genome sequencing.</title>
        <authorList>
            <person name="Gao R."/>
            <person name="Leng W."/>
            <person name="Chu Q."/>
            <person name="Wu X."/>
            <person name="Liu H."/>
            <person name="Li X."/>
        </authorList>
    </citation>
    <scope>NUCLEOTIDE SEQUENCE [LARGE SCALE GENOMIC DNA]</scope>
    <source>
        <strain evidence="3 4">XJ11</strain>
    </source>
</reference>
<protein>
    <submittedName>
        <fullName evidence="3">Winged helix-turn-helix transcriptional regulator</fullName>
    </submittedName>
</protein>
<dbReference type="GO" id="GO:0003700">
    <property type="term" value="F:DNA-binding transcription factor activity"/>
    <property type="evidence" value="ECO:0007669"/>
    <property type="project" value="InterPro"/>
</dbReference>
<feature type="domain" description="HTH arsR-type" evidence="2">
    <location>
        <begin position="256"/>
        <end position="346"/>
    </location>
</feature>
<keyword evidence="4" id="KW-1185">Reference proteome</keyword>
<dbReference type="PROSITE" id="PS50987">
    <property type="entry name" value="HTH_ARSR_2"/>
    <property type="match status" value="1"/>
</dbReference>
<proteinExistence type="predicted"/>
<dbReference type="EMBL" id="CP059540">
    <property type="protein sequence ID" value="QMT16779.1"/>
    <property type="molecule type" value="Genomic_DNA"/>
</dbReference>
<gene>
    <name evidence="3" type="ORF">H1Q58_12495</name>
</gene>
<keyword evidence="1" id="KW-0238">DNA-binding</keyword>
<dbReference type="RefSeq" id="WP_182091717.1">
    <property type="nucleotide sequence ID" value="NZ_CP059540.1"/>
</dbReference>
<dbReference type="InterPro" id="IPR011991">
    <property type="entry name" value="ArsR-like_HTH"/>
</dbReference>
<dbReference type="KEGG" id="pdec:H1Q58_12495"/>
<sequence length="346" mass="39935">MKMMDAALAEETIQLAVEQSAVWEWSVGIAGYTHGQLRHTFEMDEEWTRDAETMPASLVELLEKMQETNLWYGLLLLQNKFGARSVEEFAERLADISDERFYDYLLPYHSRAAEALREQAAQHPSDGGVWGPYADLFEGHAYLAGYVRQLHSHTRAQLSEWFIGVLTEWQDWMMQKPYIATWLQALVFEEKQYRGLDPANAQKEIERVTGADYAPEPSIWSVKLIPHVSYRPWTLTIRTADVKLFFYPVSEQQLLDPEVPPNELIQGHKALGDGLRLNVLYQLRQAPASLQDLSTQFQMSKTTLHHQLALLKAAKFVQVEKGVYSIRLEKLEAFSELLNRYLNRSE</sequence>
<dbReference type="GO" id="GO:0003677">
    <property type="term" value="F:DNA binding"/>
    <property type="evidence" value="ECO:0007669"/>
    <property type="project" value="UniProtKB-KW"/>
</dbReference>
<name>A0A7D7RML0_PLAMR</name>
<dbReference type="InterPro" id="IPR001845">
    <property type="entry name" value="HTH_ArsR_DNA-bd_dom"/>
</dbReference>
<evidence type="ECO:0000313" key="4">
    <source>
        <dbReference type="Proteomes" id="UP000514716"/>
    </source>
</evidence>
<dbReference type="CDD" id="cd00090">
    <property type="entry name" value="HTH_ARSR"/>
    <property type="match status" value="1"/>
</dbReference>